<evidence type="ECO:0000259" key="1">
    <source>
        <dbReference type="Pfam" id="PF08241"/>
    </source>
</evidence>
<dbReference type="RefSeq" id="WP_130916627.1">
    <property type="nucleotide sequence ID" value="NZ_LR215973.1"/>
</dbReference>
<dbReference type="Proteomes" id="UP000290439">
    <property type="component" value="Chromosome"/>
</dbReference>
<dbReference type="InterPro" id="IPR029063">
    <property type="entry name" value="SAM-dependent_MTases_sf"/>
</dbReference>
<reference evidence="2 3" key="1">
    <citation type="submission" date="2019-02" db="EMBL/GenBank/DDBJ databases">
        <authorList>
            <consortium name="Pathogen Informatics"/>
        </authorList>
    </citation>
    <scope>NUCLEOTIDE SEQUENCE [LARGE SCALE GENOMIC DNA]</scope>
    <source>
        <strain evidence="2 3">3012STDY6756504</strain>
    </source>
</reference>
<gene>
    <name evidence="2" type="ORF">NCTC10797_01598</name>
</gene>
<dbReference type="SUPFAM" id="SSF53335">
    <property type="entry name" value="S-adenosyl-L-methionine-dependent methyltransferases"/>
    <property type="match status" value="1"/>
</dbReference>
<dbReference type="AlphaFoldDB" id="A0A4V6IC08"/>
<dbReference type="InterPro" id="IPR013216">
    <property type="entry name" value="Methyltransf_11"/>
</dbReference>
<evidence type="ECO:0000313" key="2">
    <source>
        <dbReference type="EMBL" id="VFA97833.1"/>
    </source>
</evidence>
<feature type="domain" description="Methyltransferase type 11" evidence="1">
    <location>
        <begin position="50"/>
        <end position="146"/>
    </location>
</feature>
<dbReference type="EMBL" id="LR215973">
    <property type="protein sequence ID" value="VFA97833.1"/>
    <property type="molecule type" value="Genomic_DNA"/>
</dbReference>
<dbReference type="CDD" id="cd02440">
    <property type="entry name" value="AdoMet_MTases"/>
    <property type="match status" value="1"/>
</dbReference>
<dbReference type="PANTHER" id="PTHR43591">
    <property type="entry name" value="METHYLTRANSFERASE"/>
    <property type="match status" value="1"/>
</dbReference>
<dbReference type="PANTHER" id="PTHR43591:SF24">
    <property type="entry name" value="2-METHOXY-6-POLYPRENYL-1,4-BENZOQUINOL METHYLASE, MITOCHONDRIAL"/>
    <property type="match status" value="1"/>
</dbReference>
<dbReference type="Pfam" id="PF08241">
    <property type="entry name" value="Methyltransf_11"/>
    <property type="match status" value="1"/>
</dbReference>
<organism evidence="2 3">
    <name type="scientific">Nocardia cyriacigeorgica</name>
    <dbReference type="NCBI Taxonomy" id="135487"/>
    <lineage>
        <taxon>Bacteria</taxon>
        <taxon>Bacillati</taxon>
        <taxon>Actinomycetota</taxon>
        <taxon>Actinomycetes</taxon>
        <taxon>Mycobacteriales</taxon>
        <taxon>Nocardiaceae</taxon>
        <taxon>Nocardia</taxon>
    </lineage>
</organism>
<dbReference type="Gene3D" id="3.40.50.150">
    <property type="entry name" value="Vaccinia Virus protein VP39"/>
    <property type="match status" value="1"/>
</dbReference>
<sequence length="204" mass="22093">MTLMDTFVDRLLRRPRGPLARWMWRDMKSHHDIFRDTLAALNLDDGDYLVEIGCGGGSFAARALESGCRATAVDHSADMVALTKSANPAALADGRLEVIEADAAALPLPDAHVTCATAMNVLFFVDTGTVLAELHRVLRPGGRLVVHTVAPDPPRTLMPAPVAKRARFHSDTELAELLETAGFDKVAVTRKDNTFQLVTAVRPA</sequence>
<keyword evidence="2" id="KW-0808">Transferase</keyword>
<evidence type="ECO:0000313" key="3">
    <source>
        <dbReference type="Proteomes" id="UP000290439"/>
    </source>
</evidence>
<dbReference type="GO" id="GO:0032259">
    <property type="term" value="P:methylation"/>
    <property type="evidence" value="ECO:0007669"/>
    <property type="project" value="UniProtKB-KW"/>
</dbReference>
<dbReference type="EC" id="2.1.1.-" evidence="2"/>
<name>A0A4V6IC08_9NOCA</name>
<proteinExistence type="predicted"/>
<accession>A0A4V6IC08</accession>
<keyword evidence="2" id="KW-0489">Methyltransferase</keyword>
<protein>
    <submittedName>
        <fullName evidence="2">Probable S-adenosylmethionine-dependent methyltransferase MSMEG_2350</fullName>
        <ecNumber evidence="2">2.1.1.-</ecNumber>
    </submittedName>
</protein>
<dbReference type="GO" id="GO:0008757">
    <property type="term" value="F:S-adenosylmethionine-dependent methyltransferase activity"/>
    <property type="evidence" value="ECO:0007669"/>
    <property type="project" value="InterPro"/>
</dbReference>